<feature type="transmembrane region" description="Helical" evidence="1">
    <location>
        <begin position="6"/>
        <end position="27"/>
    </location>
</feature>
<proteinExistence type="predicted"/>
<name>A0A9E7C067_9ACTN</name>
<reference evidence="2" key="1">
    <citation type="journal article" date="2022" name="Int. J. Syst. Evol. Microbiol.">
        <title>Pseudomonas aegrilactucae sp. nov. and Pseudomonas morbosilactucae sp. nov., pathogens causing bacterial rot of lettuce in Japan.</title>
        <authorList>
            <person name="Sawada H."/>
            <person name="Fujikawa T."/>
            <person name="Satou M."/>
        </authorList>
    </citation>
    <scope>NUCLEOTIDE SEQUENCE</scope>
    <source>
        <strain evidence="2">0166_1</strain>
    </source>
</reference>
<dbReference type="EMBL" id="CP087164">
    <property type="protein sequence ID" value="UGS35309.1"/>
    <property type="molecule type" value="Genomic_DNA"/>
</dbReference>
<evidence type="ECO:0000313" key="2">
    <source>
        <dbReference type="EMBL" id="UGS35309.1"/>
    </source>
</evidence>
<keyword evidence="3" id="KW-1185">Reference proteome</keyword>
<organism evidence="2 3">
    <name type="scientific">Capillimicrobium parvum</name>
    <dbReference type="NCBI Taxonomy" id="2884022"/>
    <lineage>
        <taxon>Bacteria</taxon>
        <taxon>Bacillati</taxon>
        <taxon>Actinomycetota</taxon>
        <taxon>Thermoleophilia</taxon>
        <taxon>Solirubrobacterales</taxon>
        <taxon>Capillimicrobiaceae</taxon>
        <taxon>Capillimicrobium</taxon>
    </lineage>
</organism>
<dbReference type="Proteomes" id="UP001162834">
    <property type="component" value="Chromosome"/>
</dbReference>
<accession>A0A9E7C067</accession>
<sequence length="96" mass="10272">MSRKQGARAGVVAFLAAAAGAVGWGLWRTRGRGARAHEPAEWACECGQRFRFSGAGRHRVYWTEGAPAHEPVVGDRCPSCDRPLPGGREAVVPAMD</sequence>
<keyword evidence="1" id="KW-0812">Transmembrane</keyword>
<gene>
    <name evidence="2" type="ORF">DSM104329_01696</name>
</gene>
<keyword evidence="1" id="KW-1133">Transmembrane helix</keyword>
<dbReference type="KEGG" id="sbae:DSM104329_01696"/>
<keyword evidence="1" id="KW-0472">Membrane</keyword>
<dbReference type="RefSeq" id="WP_259314998.1">
    <property type="nucleotide sequence ID" value="NZ_CP087164.1"/>
</dbReference>
<evidence type="ECO:0000256" key="1">
    <source>
        <dbReference type="SAM" id="Phobius"/>
    </source>
</evidence>
<protein>
    <submittedName>
        <fullName evidence="2">Uncharacterized protein</fullName>
    </submittedName>
</protein>
<dbReference type="AlphaFoldDB" id="A0A9E7C067"/>
<evidence type="ECO:0000313" key="3">
    <source>
        <dbReference type="Proteomes" id="UP001162834"/>
    </source>
</evidence>